<evidence type="ECO:0000256" key="2">
    <source>
        <dbReference type="SAM" id="MobiDB-lite"/>
    </source>
</evidence>
<evidence type="ECO:0000313" key="5">
    <source>
        <dbReference type="Proteomes" id="UP001165082"/>
    </source>
</evidence>
<dbReference type="InterPro" id="IPR029058">
    <property type="entry name" value="AB_hydrolase_fold"/>
</dbReference>
<feature type="domain" description="AB hydrolase-1" evidence="3">
    <location>
        <begin position="76"/>
        <end position="343"/>
    </location>
</feature>
<dbReference type="SUPFAM" id="SSF53474">
    <property type="entry name" value="alpha/beta-Hydrolases"/>
    <property type="match status" value="1"/>
</dbReference>
<gene>
    <name evidence="4" type="ORF">TrRE_jg13145</name>
</gene>
<proteinExistence type="inferred from homology"/>
<dbReference type="PANTHER" id="PTHR42886">
    <property type="entry name" value="RE40534P-RELATED"/>
    <property type="match status" value="1"/>
</dbReference>
<accession>A0A9W7F9W4</accession>
<dbReference type="Gene3D" id="3.40.50.1820">
    <property type="entry name" value="alpha/beta hydrolase"/>
    <property type="match status" value="1"/>
</dbReference>
<sequence length="389" mass="43517">MLNFFGFSETPISETSKYHAGKEYESRLLASGRANKSDDASMAVYDVDVNMGEKCTKEWIHTVEVSKKSNPKSIPVVILHGYGNGIGYLFKNLLPLASLLPDRKIFGVDMLGFGLSSRPSWDCVPEAWFVDSLESWRSSQKIDKMVLAGHSMGGYLSVAYAERVERLVLLSPVGVPYVDEEKSKEKMDKAPFRFRVLIKTVRFFWGLGATPMSVLRSLPSGRGKKMVDGYVYNRLRGLEEEHKEALSGYFHSINTLPGSGEYCLHSLLQVGAYARVPLVDRIPALKVKAVHFLYGQHDWMDLEGGLQVQEDMERSRGGDGGCDVRVVKGAGHLLMLENAQETNRIMAEAVEGKGRKDGSWRHHSQFDKEGWERRPVPVEAGKKVGETRV</sequence>
<reference evidence="4" key="1">
    <citation type="submission" date="2022-07" db="EMBL/GenBank/DDBJ databases">
        <title>Genome analysis of Parmales, a sister group of diatoms, reveals the evolutionary specialization of diatoms from phago-mixotrophs to photoautotrophs.</title>
        <authorList>
            <person name="Ban H."/>
            <person name="Sato S."/>
            <person name="Yoshikawa S."/>
            <person name="Kazumasa Y."/>
            <person name="Nakamura Y."/>
            <person name="Ichinomiya M."/>
            <person name="Saitoh K."/>
            <person name="Sato N."/>
            <person name="Blanc-Mathieu R."/>
            <person name="Endo H."/>
            <person name="Kuwata A."/>
            <person name="Ogata H."/>
        </authorList>
    </citation>
    <scope>NUCLEOTIDE SEQUENCE</scope>
</reference>
<feature type="region of interest" description="Disordered" evidence="2">
    <location>
        <begin position="351"/>
        <end position="389"/>
    </location>
</feature>
<dbReference type="GO" id="GO:0052689">
    <property type="term" value="F:carboxylic ester hydrolase activity"/>
    <property type="evidence" value="ECO:0007669"/>
    <property type="project" value="TreeGrafter"/>
</dbReference>
<dbReference type="GO" id="GO:0055088">
    <property type="term" value="P:lipid homeostasis"/>
    <property type="evidence" value="ECO:0007669"/>
    <property type="project" value="TreeGrafter"/>
</dbReference>
<dbReference type="GO" id="GO:0006654">
    <property type="term" value="P:phosphatidic acid biosynthetic process"/>
    <property type="evidence" value="ECO:0007669"/>
    <property type="project" value="TreeGrafter"/>
</dbReference>
<keyword evidence="5" id="KW-1185">Reference proteome</keyword>
<evidence type="ECO:0000256" key="1">
    <source>
        <dbReference type="ARBA" id="ARBA00038097"/>
    </source>
</evidence>
<dbReference type="Pfam" id="PF12697">
    <property type="entry name" value="Abhydrolase_6"/>
    <property type="match status" value="1"/>
</dbReference>
<dbReference type="AlphaFoldDB" id="A0A9W7F9W4"/>
<comment type="similarity">
    <text evidence="1">Belongs to the peptidase S33 family. ABHD4/ABHD5 subfamily.</text>
</comment>
<name>A0A9W7F9W4_9STRA</name>
<dbReference type="OrthoDB" id="7457040at2759"/>
<organism evidence="4 5">
    <name type="scientific">Triparma retinervis</name>
    <dbReference type="NCBI Taxonomy" id="2557542"/>
    <lineage>
        <taxon>Eukaryota</taxon>
        <taxon>Sar</taxon>
        <taxon>Stramenopiles</taxon>
        <taxon>Ochrophyta</taxon>
        <taxon>Bolidophyceae</taxon>
        <taxon>Parmales</taxon>
        <taxon>Triparmaceae</taxon>
        <taxon>Triparma</taxon>
    </lineage>
</organism>
<dbReference type="GO" id="GO:0042171">
    <property type="term" value="F:lysophosphatidic acid acyltransferase activity"/>
    <property type="evidence" value="ECO:0007669"/>
    <property type="project" value="TreeGrafter"/>
</dbReference>
<dbReference type="EMBL" id="BRXZ01000143">
    <property type="protein sequence ID" value="GMI06079.1"/>
    <property type="molecule type" value="Genomic_DNA"/>
</dbReference>
<comment type="caution">
    <text evidence="4">The sequence shown here is derived from an EMBL/GenBank/DDBJ whole genome shotgun (WGS) entry which is preliminary data.</text>
</comment>
<evidence type="ECO:0000259" key="3">
    <source>
        <dbReference type="Pfam" id="PF12697"/>
    </source>
</evidence>
<evidence type="ECO:0000313" key="4">
    <source>
        <dbReference type="EMBL" id="GMI06079.1"/>
    </source>
</evidence>
<dbReference type="InterPro" id="IPR000073">
    <property type="entry name" value="AB_hydrolase_1"/>
</dbReference>
<protein>
    <recommendedName>
        <fullName evidence="3">AB hydrolase-1 domain-containing protein</fullName>
    </recommendedName>
</protein>
<dbReference type="PANTHER" id="PTHR42886:SF29">
    <property type="entry name" value="PUMMELIG, ISOFORM A"/>
    <property type="match status" value="1"/>
</dbReference>
<dbReference type="Proteomes" id="UP001165082">
    <property type="component" value="Unassembled WGS sequence"/>
</dbReference>